<dbReference type="SUPFAM" id="SSF55200">
    <property type="entry name" value="Translation initiation factor IF3, C-terminal domain"/>
    <property type="match status" value="1"/>
</dbReference>
<dbReference type="Proteomes" id="UP000681720">
    <property type="component" value="Unassembled WGS sequence"/>
</dbReference>
<evidence type="ECO:0000259" key="5">
    <source>
        <dbReference type="Pfam" id="PF05198"/>
    </source>
</evidence>
<evidence type="ECO:0000313" key="7">
    <source>
        <dbReference type="Proteomes" id="UP000681720"/>
    </source>
</evidence>
<dbReference type="InterPro" id="IPR036788">
    <property type="entry name" value="T_IF-3_C_sf"/>
</dbReference>
<keyword evidence="3" id="KW-0648">Protein biosynthesis</keyword>
<evidence type="ECO:0008006" key="8">
    <source>
        <dbReference type="Google" id="ProtNLM"/>
    </source>
</evidence>
<reference evidence="6" key="1">
    <citation type="submission" date="2021-02" db="EMBL/GenBank/DDBJ databases">
        <authorList>
            <person name="Nowell W R."/>
        </authorList>
    </citation>
    <scope>NUCLEOTIDE SEQUENCE</scope>
</reference>
<dbReference type="Gene3D" id="3.30.110.10">
    <property type="entry name" value="Translation initiation factor 3 (IF-3), C-terminal domain"/>
    <property type="match status" value="1"/>
</dbReference>
<dbReference type="EMBL" id="CAJOBJ010000048">
    <property type="protein sequence ID" value="CAF3788838.1"/>
    <property type="molecule type" value="Genomic_DNA"/>
</dbReference>
<dbReference type="Gene3D" id="3.10.20.80">
    <property type="entry name" value="Translation initiation factor 3 (IF-3), N-terminal domain"/>
    <property type="match status" value="1"/>
</dbReference>
<dbReference type="GO" id="GO:0032790">
    <property type="term" value="P:ribosome disassembly"/>
    <property type="evidence" value="ECO:0007669"/>
    <property type="project" value="TreeGrafter"/>
</dbReference>
<feature type="domain" description="Translation initiation factor 3 C-terminal" evidence="4">
    <location>
        <begin position="92"/>
        <end position="174"/>
    </location>
</feature>
<dbReference type="PANTHER" id="PTHR10938">
    <property type="entry name" value="TRANSLATION INITIATION FACTOR IF-3"/>
    <property type="match status" value="1"/>
</dbReference>
<comment type="similarity">
    <text evidence="1">Belongs to the IF-3 family.</text>
</comment>
<dbReference type="Pfam" id="PF05198">
    <property type="entry name" value="IF3_N"/>
    <property type="match status" value="1"/>
</dbReference>
<sequence>MSSGSLNFSANSNQRVNEAIRAKTVIVIDNQGKKHDEMPIREALDMAQSFSMDLVAVSLPDAVPVICKIMNFGKERYEKQKKQHKTFNSQKKMKEIKMGIKIEKHDLEIKINHGIQFLHEGHSVRFIIQLRGRDMQRKDEAFKIMAKIIEFLADISKPNEQPTMIGNVLSMIFTVDKKVKTT</sequence>
<evidence type="ECO:0000259" key="4">
    <source>
        <dbReference type="Pfam" id="PF00707"/>
    </source>
</evidence>
<evidence type="ECO:0000256" key="3">
    <source>
        <dbReference type="ARBA" id="ARBA00022917"/>
    </source>
</evidence>
<protein>
    <recommendedName>
        <fullName evidence="8">Translation initiation factor IF-3</fullName>
    </recommendedName>
</protein>
<evidence type="ECO:0000256" key="2">
    <source>
        <dbReference type="ARBA" id="ARBA00022540"/>
    </source>
</evidence>
<evidence type="ECO:0000256" key="1">
    <source>
        <dbReference type="ARBA" id="ARBA00005439"/>
    </source>
</evidence>
<dbReference type="Pfam" id="PF00707">
    <property type="entry name" value="IF3_C"/>
    <property type="match status" value="1"/>
</dbReference>
<dbReference type="InterPro" id="IPR019815">
    <property type="entry name" value="Translation_initiation_fac_3_C"/>
</dbReference>
<comment type="caution">
    <text evidence="6">The sequence shown here is derived from an EMBL/GenBank/DDBJ whole genome shotgun (WGS) entry which is preliminary data.</text>
</comment>
<feature type="domain" description="Translation initiation factor 3 N-terminal" evidence="5">
    <location>
        <begin position="16"/>
        <end position="85"/>
    </location>
</feature>
<evidence type="ECO:0000313" key="6">
    <source>
        <dbReference type="EMBL" id="CAF3788838.1"/>
    </source>
</evidence>
<dbReference type="InterPro" id="IPR036787">
    <property type="entry name" value="T_IF-3_N_sf"/>
</dbReference>
<keyword evidence="2" id="KW-0396">Initiation factor</keyword>
<dbReference type="PANTHER" id="PTHR10938:SF0">
    <property type="entry name" value="TRANSLATION INITIATION FACTOR IF-3, MITOCHONDRIAL"/>
    <property type="match status" value="1"/>
</dbReference>
<dbReference type="GO" id="GO:0005737">
    <property type="term" value="C:cytoplasm"/>
    <property type="evidence" value="ECO:0007669"/>
    <property type="project" value="UniProtKB-ARBA"/>
</dbReference>
<dbReference type="GO" id="GO:0043022">
    <property type="term" value="F:ribosome binding"/>
    <property type="evidence" value="ECO:0007669"/>
    <property type="project" value="TreeGrafter"/>
</dbReference>
<dbReference type="SUPFAM" id="SSF54364">
    <property type="entry name" value="Translation initiation factor IF3, N-terminal domain"/>
    <property type="match status" value="1"/>
</dbReference>
<proteinExistence type="inferred from homology"/>
<dbReference type="InterPro" id="IPR001288">
    <property type="entry name" value="Translation_initiation_fac_3"/>
</dbReference>
<dbReference type="AlphaFoldDB" id="A0A8S2J5Z6"/>
<organism evidence="6 7">
    <name type="scientific">Rotaria magnacalcarata</name>
    <dbReference type="NCBI Taxonomy" id="392030"/>
    <lineage>
        <taxon>Eukaryota</taxon>
        <taxon>Metazoa</taxon>
        <taxon>Spiralia</taxon>
        <taxon>Gnathifera</taxon>
        <taxon>Rotifera</taxon>
        <taxon>Eurotatoria</taxon>
        <taxon>Bdelloidea</taxon>
        <taxon>Philodinida</taxon>
        <taxon>Philodinidae</taxon>
        <taxon>Rotaria</taxon>
    </lineage>
</organism>
<dbReference type="NCBIfam" id="TIGR00168">
    <property type="entry name" value="infC"/>
    <property type="match status" value="1"/>
</dbReference>
<dbReference type="InterPro" id="IPR019814">
    <property type="entry name" value="Translation_initiation_fac_3_N"/>
</dbReference>
<dbReference type="GO" id="GO:0003743">
    <property type="term" value="F:translation initiation factor activity"/>
    <property type="evidence" value="ECO:0007669"/>
    <property type="project" value="UniProtKB-KW"/>
</dbReference>
<name>A0A8S2J5Z6_9BILA</name>
<gene>
    <name evidence="6" type="ORF">GIL414_LOCUS435</name>
</gene>
<accession>A0A8S2J5Z6</accession>